<reference evidence="1" key="2">
    <citation type="submission" date="2021-09" db="EMBL/GenBank/DDBJ databases">
        <authorList>
            <person name="Jia N."/>
            <person name="Wang J."/>
            <person name="Shi W."/>
            <person name="Du L."/>
            <person name="Sun Y."/>
            <person name="Zhan W."/>
            <person name="Jiang J."/>
            <person name="Wang Q."/>
            <person name="Zhang B."/>
            <person name="Ji P."/>
            <person name="Sakyi L.B."/>
            <person name="Cui X."/>
            <person name="Yuan T."/>
            <person name="Jiang B."/>
            <person name="Yang W."/>
            <person name="Lam T.T.-Y."/>
            <person name="Chang Q."/>
            <person name="Ding S."/>
            <person name="Wang X."/>
            <person name="Zhu J."/>
            <person name="Ruan X."/>
            <person name="Zhao L."/>
            <person name="Wei J."/>
            <person name="Que T."/>
            <person name="Du C."/>
            <person name="Cheng J."/>
            <person name="Dai P."/>
            <person name="Han X."/>
            <person name="Huang E."/>
            <person name="Gao Y."/>
            <person name="Liu J."/>
            <person name="Shao H."/>
            <person name="Ye R."/>
            <person name="Li L."/>
            <person name="Wei W."/>
            <person name="Wang X."/>
            <person name="Wang C."/>
            <person name="Huo Q."/>
            <person name="Li W."/>
            <person name="Guo W."/>
            <person name="Chen H."/>
            <person name="Chen S."/>
            <person name="Zhou L."/>
            <person name="Zhou L."/>
            <person name="Ni X."/>
            <person name="Tian J."/>
            <person name="Zhou Y."/>
            <person name="Sheng Y."/>
            <person name="Liu T."/>
            <person name="Pan Y."/>
            <person name="Xia L."/>
            <person name="Li J."/>
            <person name="Zhao F."/>
            <person name="Cao W."/>
        </authorList>
    </citation>
    <scope>NUCLEOTIDE SEQUENCE</scope>
    <source>
        <strain evidence="1">Rsan-2018</strain>
        <tissue evidence="1">Larvae</tissue>
    </source>
</reference>
<accession>A0A9D4QAY8</accession>
<protein>
    <recommendedName>
        <fullName evidence="3">Peptidase M13 N-terminal domain-containing protein</fullName>
    </recommendedName>
</protein>
<proteinExistence type="predicted"/>
<dbReference type="PROSITE" id="PS51885">
    <property type="entry name" value="NEPRILYSIN"/>
    <property type="match status" value="1"/>
</dbReference>
<dbReference type="PANTHER" id="PTHR11733">
    <property type="entry name" value="ZINC METALLOPROTEASE FAMILY M13 NEPRILYSIN-RELATED"/>
    <property type="match status" value="1"/>
</dbReference>
<evidence type="ECO:0008006" key="3">
    <source>
        <dbReference type="Google" id="ProtNLM"/>
    </source>
</evidence>
<name>A0A9D4QAY8_RHISA</name>
<dbReference type="InterPro" id="IPR000718">
    <property type="entry name" value="Peptidase_M13"/>
</dbReference>
<dbReference type="GO" id="GO:0004222">
    <property type="term" value="F:metalloendopeptidase activity"/>
    <property type="evidence" value="ECO:0007669"/>
    <property type="project" value="InterPro"/>
</dbReference>
<dbReference type="PANTHER" id="PTHR11733:SF241">
    <property type="entry name" value="GH26575P-RELATED"/>
    <property type="match status" value="1"/>
</dbReference>
<dbReference type="Proteomes" id="UP000821837">
    <property type="component" value="Chromosome 11"/>
</dbReference>
<dbReference type="EMBL" id="JABSTV010001247">
    <property type="protein sequence ID" value="KAH7973180.1"/>
    <property type="molecule type" value="Genomic_DNA"/>
</dbReference>
<dbReference type="SUPFAM" id="SSF55486">
    <property type="entry name" value="Metalloproteases ('zincins'), catalytic domain"/>
    <property type="match status" value="1"/>
</dbReference>
<dbReference type="VEuPathDB" id="VectorBase:RSAN_026419"/>
<evidence type="ECO:0000313" key="1">
    <source>
        <dbReference type="EMBL" id="KAH7973180.1"/>
    </source>
</evidence>
<dbReference type="InterPro" id="IPR042089">
    <property type="entry name" value="Peptidase_M13_dom_2"/>
</dbReference>
<comment type="caution">
    <text evidence="1">The sequence shown here is derived from an EMBL/GenBank/DDBJ whole genome shotgun (WGS) entry which is preliminary data.</text>
</comment>
<dbReference type="AlphaFoldDB" id="A0A9D4QAY8"/>
<sequence length="178" mass="20614">MEYVGSPLGLLGWAKRLTDNYRNKEDRLHVTSFLHRINEHTKRLINQLSWMDSKSKLMVFSKLDKMSRVLLPSDSFFDEKKREEMYSVFPDMSGKTFMTNLINASKVYQSLRNHEHFADVYSIRMVPRYGRELYLYLANSMAIALVTLSPPMYYKDATLAIKYGAMGSFVGSRDGQGV</sequence>
<dbReference type="GO" id="GO:0005886">
    <property type="term" value="C:plasma membrane"/>
    <property type="evidence" value="ECO:0007669"/>
    <property type="project" value="TreeGrafter"/>
</dbReference>
<dbReference type="GO" id="GO:0016485">
    <property type="term" value="P:protein processing"/>
    <property type="evidence" value="ECO:0007669"/>
    <property type="project" value="TreeGrafter"/>
</dbReference>
<gene>
    <name evidence="1" type="ORF">HPB52_022739</name>
</gene>
<keyword evidence="2" id="KW-1185">Reference proteome</keyword>
<organism evidence="1 2">
    <name type="scientific">Rhipicephalus sanguineus</name>
    <name type="common">Brown dog tick</name>
    <name type="synonym">Ixodes sanguineus</name>
    <dbReference type="NCBI Taxonomy" id="34632"/>
    <lineage>
        <taxon>Eukaryota</taxon>
        <taxon>Metazoa</taxon>
        <taxon>Ecdysozoa</taxon>
        <taxon>Arthropoda</taxon>
        <taxon>Chelicerata</taxon>
        <taxon>Arachnida</taxon>
        <taxon>Acari</taxon>
        <taxon>Parasitiformes</taxon>
        <taxon>Ixodida</taxon>
        <taxon>Ixodoidea</taxon>
        <taxon>Ixodidae</taxon>
        <taxon>Rhipicephalinae</taxon>
        <taxon>Rhipicephalus</taxon>
        <taxon>Rhipicephalus</taxon>
    </lineage>
</organism>
<dbReference type="Gene3D" id="1.10.1380.10">
    <property type="entry name" value="Neutral endopeptidase , domain2"/>
    <property type="match status" value="1"/>
</dbReference>
<dbReference type="Gene3D" id="3.40.390.10">
    <property type="entry name" value="Collagenase (Catalytic Domain)"/>
    <property type="match status" value="1"/>
</dbReference>
<reference evidence="1" key="1">
    <citation type="journal article" date="2020" name="Cell">
        <title>Large-Scale Comparative Analyses of Tick Genomes Elucidate Their Genetic Diversity and Vector Capacities.</title>
        <authorList>
            <consortium name="Tick Genome and Microbiome Consortium (TIGMIC)"/>
            <person name="Jia N."/>
            <person name="Wang J."/>
            <person name="Shi W."/>
            <person name="Du L."/>
            <person name="Sun Y."/>
            <person name="Zhan W."/>
            <person name="Jiang J.F."/>
            <person name="Wang Q."/>
            <person name="Zhang B."/>
            <person name="Ji P."/>
            <person name="Bell-Sakyi L."/>
            <person name="Cui X.M."/>
            <person name="Yuan T.T."/>
            <person name="Jiang B.G."/>
            <person name="Yang W.F."/>
            <person name="Lam T.T."/>
            <person name="Chang Q.C."/>
            <person name="Ding S.J."/>
            <person name="Wang X.J."/>
            <person name="Zhu J.G."/>
            <person name="Ruan X.D."/>
            <person name="Zhao L."/>
            <person name="Wei J.T."/>
            <person name="Ye R.Z."/>
            <person name="Que T.C."/>
            <person name="Du C.H."/>
            <person name="Zhou Y.H."/>
            <person name="Cheng J.X."/>
            <person name="Dai P.F."/>
            <person name="Guo W.B."/>
            <person name="Han X.H."/>
            <person name="Huang E.J."/>
            <person name="Li L.F."/>
            <person name="Wei W."/>
            <person name="Gao Y.C."/>
            <person name="Liu J.Z."/>
            <person name="Shao H.Z."/>
            <person name="Wang X."/>
            <person name="Wang C.C."/>
            <person name="Yang T.C."/>
            <person name="Huo Q.B."/>
            <person name="Li W."/>
            <person name="Chen H.Y."/>
            <person name="Chen S.E."/>
            <person name="Zhou L.G."/>
            <person name="Ni X.B."/>
            <person name="Tian J.H."/>
            <person name="Sheng Y."/>
            <person name="Liu T."/>
            <person name="Pan Y.S."/>
            <person name="Xia L.Y."/>
            <person name="Li J."/>
            <person name="Zhao F."/>
            <person name="Cao W.C."/>
        </authorList>
    </citation>
    <scope>NUCLEOTIDE SEQUENCE</scope>
    <source>
        <strain evidence="1">Rsan-2018</strain>
    </source>
</reference>
<dbReference type="InterPro" id="IPR024079">
    <property type="entry name" value="MetalloPept_cat_dom_sf"/>
</dbReference>
<evidence type="ECO:0000313" key="2">
    <source>
        <dbReference type="Proteomes" id="UP000821837"/>
    </source>
</evidence>